<feature type="region of interest" description="Disordered" evidence="1">
    <location>
        <begin position="1"/>
        <end position="57"/>
    </location>
</feature>
<dbReference type="EMBL" id="CAJOBF010016271">
    <property type="protein sequence ID" value="CAF4353814.1"/>
    <property type="molecule type" value="Genomic_DNA"/>
</dbReference>
<reference evidence="2" key="1">
    <citation type="submission" date="2021-02" db="EMBL/GenBank/DDBJ databases">
        <authorList>
            <person name="Nowell W R."/>
        </authorList>
    </citation>
    <scope>NUCLEOTIDE SEQUENCE</scope>
</reference>
<dbReference type="Proteomes" id="UP000663842">
    <property type="component" value="Unassembled WGS sequence"/>
</dbReference>
<evidence type="ECO:0000256" key="1">
    <source>
        <dbReference type="SAM" id="MobiDB-lite"/>
    </source>
</evidence>
<dbReference type="AlphaFoldDB" id="A0A816S7Y5"/>
<dbReference type="Proteomes" id="UP000663887">
    <property type="component" value="Unassembled WGS sequence"/>
</dbReference>
<evidence type="ECO:0000313" key="2">
    <source>
        <dbReference type="EMBL" id="CAF2080588.1"/>
    </source>
</evidence>
<feature type="non-terminal residue" evidence="2">
    <location>
        <position position="1"/>
    </location>
</feature>
<evidence type="ECO:0000313" key="3">
    <source>
        <dbReference type="EMBL" id="CAF4353814.1"/>
    </source>
</evidence>
<accession>A0A816S7Y5</accession>
<proteinExistence type="predicted"/>
<feature type="compositionally biased region" description="Basic and acidic residues" evidence="1">
    <location>
        <begin position="7"/>
        <end position="35"/>
    </location>
</feature>
<sequence>LNFDSADDTRLSSDQDHDQNMKKKFINEDEHEKYYDSNSSIDSKIAFSITPHANPNH</sequence>
<gene>
    <name evidence="3" type="ORF">UXM345_LOCUS36143</name>
    <name evidence="2" type="ORF">XDN619_LOCUS14655</name>
</gene>
<protein>
    <submittedName>
        <fullName evidence="2">Uncharacterized protein</fullName>
    </submittedName>
</protein>
<dbReference type="EMBL" id="CAJNRG010005820">
    <property type="protein sequence ID" value="CAF2080588.1"/>
    <property type="molecule type" value="Genomic_DNA"/>
</dbReference>
<organism evidence="2 4">
    <name type="scientific">Rotaria magnacalcarata</name>
    <dbReference type="NCBI Taxonomy" id="392030"/>
    <lineage>
        <taxon>Eukaryota</taxon>
        <taxon>Metazoa</taxon>
        <taxon>Spiralia</taxon>
        <taxon>Gnathifera</taxon>
        <taxon>Rotifera</taxon>
        <taxon>Eurotatoria</taxon>
        <taxon>Bdelloidea</taxon>
        <taxon>Philodinida</taxon>
        <taxon>Philodinidae</taxon>
        <taxon>Rotaria</taxon>
    </lineage>
</organism>
<comment type="caution">
    <text evidence="2">The sequence shown here is derived from an EMBL/GenBank/DDBJ whole genome shotgun (WGS) entry which is preliminary data.</text>
</comment>
<name>A0A816S7Y5_9BILA</name>
<evidence type="ECO:0000313" key="4">
    <source>
        <dbReference type="Proteomes" id="UP000663887"/>
    </source>
</evidence>